<evidence type="ECO:0000313" key="1">
    <source>
        <dbReference type="EMBL" id="CAE2196526.1"/>
    </source>
</evidence>
<name>A0A7S4M202_9EUKA</name>
<reference evidence="1" key="1">
    <citation type="submission" date="2021-01" db="EMBL/GenBank/DDBJ databases">
        <authorList>
            <person name="Corre E."/>
            <person name="Pelletier E."/>
            <person name="Niang G."/>
            <person name="Scheremetjew M."/>
            <person name="Finn R."/>
            <person name="Kale V."/>
            <person name="Holt S."/>
            <person name="Cochrane G."/>
            <person name="Meng A."/>
            <person name="Brown T."/>
            <person name="Cohen L."/>
        </authorList>
    </citation>
    <scope>NUCLEOTIDE SEQUENCE</scope>
    <source>
        <strain evidence="1">UIO037</strain>
    </source>
</reference>
<dbReference type="AlphaFoldDB" id="A0A7S4M202"/>
<accession>A0A7S4M202</accession>
<protein>
    <submittedName>
        <fullName evidence="1">Uncharacterized protein</fullName>
    </submittedName>
</protein>
<dbReference type="EMBL" id="HBKO01003756">
    <property type="protein sequence ID" value="CAE2196526.1"/>
    <property type="molecule type" value="Transcribed_RNA"/>
</dbReference>
<proteinExistence type="predicted"/>
<sequence>MPTAEEHRANQKKIVNWMALEVKAHASTADEKFPPKSIQQSQTHKLKKVYLTLGEPRAERAGLRAIAMRDWEEGDNIPGAEDVPKPPERVLQSPFHVPAEAPTHSLLVSAKAARFAEHVLLFPEQEVVVSAPAEFLLALTNAVFVTKDKALRAPFKARGEERIVMLHVARKTRSTSQYEQGYRILR</sequence>
<gene>
    <name evidence="1" type="ORF">CPOL0286_LOCUS1880</name>
</gene>
<organism evidence="1">
    <name type="scientific">Prymnesium polylepis</name>
    <dbReference type="NCBI Taxonomy" id="72548"/>
    <lineage>
        <taxon>Eukaryota</taxon>
        <taxon>Haptista</taxon>
        <taxon>Haptophyta</taxon>
        <taxon>Prymnesiophyceae</taxon>
        <taxon>Prymnesiales</taxon>
        <taxon>Prymnesiaceae</taxon>
        <taxon>Prymnesium</taxon>
    </lineage>
</organism>